<sequence>MNTKQLSSKDGSKVGRKLNILTNIKKKELYEFKITNPTKTNKKISKKFRIGKSTVGDILKEKAKWLAISLNATPEYGIEIPTLNILNVIDWVAESWKNVTEDLLDNKIEIEDKIVQLLIDQMIIDNAVIRAEDYIDINNILVISDMFNDDEIIAAVQEIFENEGEDEDENEILMISNKVTLESIQNLYDYL</sequence>
<dbReference type="SUPFAM" id="SSF46689">
    <property type="entry name" value="Homeodomain-like"/>
    <property type="match status" value="1"/>
</dbReference>
<proteinExistence type="predicted"/>
<keyword evidence="2" id="KW-1185">Reference proteome</keyword>
<dbReference type="OrthoDB" id="2444141at2759"/>
<evidence type="ECO:0000313" key="1">
    <source>
        <dbReference type="EMBL" id="CAG8588998.1"/>
    </source>
</evidence>
<dbReference type="Proteomes" id="UP000789508">
    <property type="component" value="Unassembled WGS sequence"/>
</dbReference>
<accession>A0A9N9GAL6</accession>
<gene>
    <name evidence="1" type="ORF">ALEPTO_LOCUS7612</name>
</gene>
<dbReference type="AlphaFoldDB" id="A0A9N9GAL6"/>
<comment type="caution">
    <text evidence="1">The sequence shown here is derived from an EMBL/GenBank/DDBJ whole genome shotgun (WGS) entry which is preliminary data.</text>
</comment>
<name>A0A9N9GAL6_9GLOM</name>
<dbReference type="Gene3D" id="1.10.10.60">
    <property type="entry name" value="Homeodomain-like"/>
    <property type="match status" value="1"/>
</dbReference>
<organism evidence="1 2">
    <name type="scientific">Ambispora leptoticha</name>
    <dbReference type="NCBI Taxonomy" id="144679"/>
    <lineage>
        <taxon>Eukaryota</taxon>
        <taxon>Fungi</taxon>
        <taxon>Fungi incertae sedis</taxon>
        <taxon>Mucoromycota</taxon>
        <taxon>Glomeromycotina</taxon>
        <taxon>Glomeromycetes</taxon>
        <taxon>Archaeosporales</taxon>
        <taxon>Ambisporaceae</taxon>
        <taxon>Ambispora</taxon>
    </lineage>
</organism>
<dbReference type="InterPro" id="IPR009057">
    <property type="entry name" value="Homeodomain-like_sf"/>
</dbReference>
<reference evidence="1" key="1">
    <citation type="submission" date="2021-06" db="EMBL/GenBank/DDBJ databases">
        <authorList>
            <person name="Kallberg Y."/>
            <person name="Tangrot J."/>
            <person name="Rosling A."/>
        </authorList>
    </citation>
    <scope>NUCLEOTIDE SEQUENCE</scope>
    <source>
        <strain evidence="1">FL130A</strain>
    </source>
</reference>
<protein>
    <submittedName>
        <fullName evidence="1">10742_t:CDS:1</fullName>
    </submittedName>
</protein>
<evidence type="ECO:0000313" key="2">
    <source>
        <dbReference type="Proteomes" id="UP000789508"/>
    </source>
</evidence>
<dbReference type="EMBL" id="CAJVPS010003441">
    <property type="protein sequence ID" value="CAG8588998.1"/>
    <property type="molecule type" value="Genomic_DNA"/>
</dbReference>